<evidence type="ECO:0000259" key="8">
    <source>
        <dbReference type="PROSITE" id="PS51294"/>
    </source>
</evidence>
<proteinExistence type="predicted"/>
<feature type="region of interest" description="Disordered" evidence="5">
    <location>
        <begin position="208"/>
        <end position="322"/>
    </location>
</feature>
<feature type="region of interest" description="Disordered" evidence="5">
    <location>
        <begin position="423"/>
        <end position="452"/>
    </location>
</feature>
<evidence type="ECO:0000256" key="3">
    <source>
        <dbReference type="ARBA" id="ARBA00023163"/>
    </source>
</evidence>
<reference evidence="9 10" key="1">
    <citation type="journal article" date="2018" name="BMC Genomics">
        <title>The genome of Naegleria lovaniensis, the basis for a comparative approach to unravel pathogenicity factors of the human pathogenic amoeba N. fowleri.</title>
        <authorList>
            <person name="Liechti N."/>
            <person name="Schurch N."/>
            <person name="Bruggmann R."/>
            <person name="Wittwer M."/>
        </authorList>
    </citation>
    <scope>NUCLEOTIDE SEQUENCE [LARGE SCALE GENOMIC DNA]</scope>
    <source>
        <strain evidence="9 10">ATCC 30569</strain>
    </source>
</reference>
<dbReference type="RefSeq" id="XP_044545075.1">
    <property type="nucleotide sequence ID" value="XM_044699024.1"/>
</dbReference>
<evidence type="ECO:0000259" key="7">
    <source>
        <dbReference type="PROSITE" id="PS51293"/>
    </source>
</evidence>
<dbReference type="InterPro" id="IPR017884">
    <property type="entry name" value="SANT_dom"/>
</dbReference>
<keyword evidence="3" id="KW-0804">Transcription</keyword>
<feature type="compositionally biased region" description="Polar residues" evidence="5">
    <location>
        <begin position="307"/>
        <end position="319"/>
    </location>
</feature>
<comment type="caution">
    <text evidence="9">The sequence shown here is derived from an EMBL/GenBank/DDBJ whole genome shotgun (WGS) entry which is preliminary data.</text>
</comment>
<dbReference type="GO" id="GO:0042796">
    <property type="term" value="P:snRNA transcription by RNA polymerase III"/>
    <property type="evidence" value="ECO:0007669"/>
    <property type="project" value="TreeGrafter"/>
</dbReference>
<evidence type="ECO:0000313" key="10">
    <source>
        <dbReference type="Proteomes" id="UP000816034"/>
    </source>
</evidence>
<dbReference type="PANTHER" id="PTHR46621:SF1">
    <property type="entry name" value="SNRNA-ACTIVATING PROTEIN COMPLEX SUBUNIT 4"/>
    <property type="match status" value="1"/>
</dbReference>
<feature type="domain" description="Myb-like" evidence="6">
    <location>
        <begin position="322"/>
        <end position="373"/>
    </location>
</feature>
<dbReference type="SUPFAM" id="SSF46689">
    <property type="entry name" value="Homeodomain-like"/>
    <property type="match status" value="1"/>
</dbReference>
<keyword evidence="2" id="KW-0238">DNA-binding</keyword>
<dbReference type="InterPro" id="IPR009057">
    <property type="entry name" value="Homeodomain-like_sf"/>
</dbReference>
<keyword evidence="10" id="KW-1185">Reference proteome</keyword>
<name>A0AA88GKI6_NAELO</name>
<evidence type="ECO:0000256" key="1">
    <source>
        <dbReference type="ARBA" id="ARBA00023015"/>
    </source>
</evidence>
<dbReference type="InterPro" id="IPR017930">
    <property type="entry name" value="Myb_dom"/>
</dbReference>
<feature type="compositionally biased region" description="Polar residues" evidence="5">
    <location>
        <begin position="440"/>
        <end position="449"/>
    </location>
</feature>
<dbReference type="PROSITE" id="PS51293">
    <property type="entry name" value="SANT"/>
    <property type="match status" value="2"/>
</dbReference>
<feature type="domain" description="HTH myb-type" evidence="8">
    <location>
        <begin position="374"/>
        <end position="429"/>
    </location>
</feature>
<feature type="domain" description="SANT" evidence="7">
    <location>
        <begin position="325"/>
        <end position="374"/>
    </location>
</feature>
<dbReference type="SMART" id="SM00717">
    <property type="entry name" value="SANT"/>
    <property type="match status" value="2"/>
</dbReference>
<sequence>MNPVPQEHDLSNSQALNGNTTHNTPGTASHSSTSSNAVISNTACTTIPVVGPTFQQQPQQHYSGNVPHPHHFILHHHRPNNGTEEAYQTLVLMQDPNTSGYHNPTTTYVHQAYPYHNYVPTTCHPFTTTMYDPTSNHHIVRYEAYQTPSYHYSTVSPVLSQNAYHSLPSHPQHVTLAHQTPSVYSVPSQATSLPQAAVLGSSVSTIHQHHLSSTPNQLTVVSPLSSSQTKTSPTNSNMMVQNNNTSSMSNSPECSSPLEVATSPSSGRDMLSDHETLSPISPFSSTKEPSLLERIHSSSPARKRSNSHSSVNGKGTNISKVKKKRSCARWTEEENKKLFEAYIKYDGKNWSSIAKAVGNKTSDQCNQHWWRVLNPEICKQPWSADEDQRLLDRVQEVGESSWKKVSQGLKGRTDLQCRHRYNQLKKNKKSASESTREESVLNSASNQTLIDDEQRSITAETVVQQGTGYPEFYFQTAPTSVQYQHAPIEYRETVVAEGEVPPQLLVHQYQPQPIQHLQPITQHVQPIQTIQTIQPIQPLPVQSLHAIPVQTVQPIHAVHAVQPIVPPTHTNIYHHYIPVYQQPVNPPPPTFYQEVSATPEVQQEDEFFEPLPGQSSLDESTTELDVVFTPDSRPEKDAKDYVAEIFDHEQRDNAFD</sequence>
<feature type="compositionally biased region" description="Polar residues" evidence="5">
    <location>
        <begin position="11"/>
        <end position="34"/>
    </location>
</feature>
<keyword evidence="1" id="KW-0805">Transcription regulation</keyword>
<dbReference type="GO" id="GO:0042795">
    <property type="term" value="P:snRNA transcription by RNA polymerase II"/>
    <property type="evidence" value="ECO:0007669"/>
    <property type="project" value="TreeGrafter"/>
</dbReference>
<feature type="domain" description="HTH myb-type" evidence="8">
    <location>
        <begin position="322"/>
        <end position="369"/>
    </location>
</feature>
<dbReference type="InterPro" id="IPR051575">
    <property type="entry name" value="Myb-like_DNA-bd"/>
</dbReference>
<dbReference type="InterPro" id="IPR001005">
    <property type="entry name" value="SANT/Myb"/>
</dbReference>
<dbReference type="PANTHER" id="PTHR46621">
    <property type="entry name" value="SNRNA-ACTIVATING PROTEIN COMPLEX SUBUNIT 4"/>
    <property type="match status" value="1"/>
</dbReference>
<feature type="compositionally biased region" description="Polar residues" evidence="5">
    <location>
        <begin position="278"/>
        <end position="288"/>
    </location>
</feature>
<feature type="compositionally biased region" description="Basic and acidic residues" evidence="5">
    <location>
        <begin position="1"/>
        <end position="10"/>
    </location>
</feature>
<evidence type="ECO:0000256" key="4">
    <source>
        <dbReference type="ARBA" id="ARBA00023242"/>
    </source>
</evidence>
<evidence type="ECO:0000256" key="2">
    <source>
        <dbReference type="ARBA" id="ARBA00023125"/>
    </source>
</evidence>
<dbReference type="AlphaFoldDB" id="A0AA88GKI6"/>
<dbReference type="PROSITE" id="PS50090">
    <property type="entry name" value="MYB_LIKE"/>
    <property type="match status" value="2"/>
</dbReference>
<dbReference type="Pfam" id="PF13921">
    <property type="entry name" value="Myb_DNA-bind_6"/>
    <property type="match status" value="1"/>
</dbReference>
<dbReference type="PROSITE" id="PS51294">
    <property type="entry name" value="HTH_MYB"/>
    <property type="match status" value="2"/>
</dbReference>
<evidence type="ECO:0000256" key="5">
    <source>
        <dbReference type="SAM" id="MobiDB-lite"/>
    </source>
</evidence>
<feature type="compositionally biased region" description="Basic and acidic residues" evidence="5">
    <location>
        <begin position="430"/>
        <end position="439"/>
    </location>
</feature>
<dbReference type="EMBL" id="PYSW02000036">
    <property type="protein sequence ID" value="KAG2377813.1"/>
    <property type="molecule type" value="Genomic_DNA"/>
</dbReference>
<accession>A0AA88GKI6</accession>
<gene>
    <name evidence="9" type="ORF">C9374_008898</name>
</gene>
<evidence type="ECO:0000313" key="9">
    <source>
        <dbReference type="EMBL" id="KAG2377813.1"/>
    </source>
</evidence>
<dbReference type="GO" id="GO:0001006">
    <property type="term" value="F:RNA polymerase III type 3 promoter sequence-specific DNA binding"/>
    <property type="evidence" value="ECO:0007669"/>
    <property type="project" value="TreeGrafter"/>
</dbReference>
<protein>
    <recommendedName>
        <fullName evidence="11">Myb-like DNA-binding domain containing protein</fullName>
    </recommendedName>
</protein>
<dbReference type="GeneID" id="68101352"/>
<feature type="domain" description="Myb-like" evidence="6">
    <location>
        <begin position="374"/>
        <end position="425"/>
    </location>
</feature>
<dbReference type="CDD" id="cd00167">
    <property type="entry name" value="SANT"/>
    <property type="match status" value="2"/>
</dbReference>
<evidence type="ECO:0008006" key="11">
    <source>
        <dbReference type="Google" id="ProtNLM"/>
    </source>
</evidence>
<dbReference type="Proteomes" id="UP000816034">
    <property type="component" value="Unassembled WGS sequence"/>
</dbReference>
<feature type="domain" description="SANT" evidence="7">
    <location>
        <begin position="382"/>
        <end position="429"/>
    </location>
</feature>
<dbReference type="Gene3D" id="1.10.10.60">
    <property type="entry name" value="Homeodomain-like"/>
    <property type="match status" value="2"/>
</dbReference>
<feature type="compositionally biased region" description="Low complexity" evidence="5">
    <location>
        <begin position="246"/>
        <end position="256"/>
    </location>
</feature>
<dbReference type="GO" id="GO:0000978">
    <property type="term" value="F:RNA polymerase II cis-regulatory region sequence-specific DNA binding"/>
    <property type="evidence" value="ECO:0007669"/>
    <property type="project" value="TreeGrafter"/>
</dbReference>
<dbReference type="GO" id="GO:0019185">
    <property type="term" value="C:snRNA-activating protein complex"/>
    <property type="evidence" value="ECO:0007669"/>
    <property type="project" value="TreeGrafter"/>
</dbReference>
<keyword evidence="4" id="KW-0539">Nucleus</keyword>
<organism evidence="9 10">
    <name type="scientific">Naegleria lovaniensis</name>
    <name type="common">Amoeba</name>
    <dbReference type="NCBI Taxonomy" id="51637"/>
    <lineage>
        <taxon>Eukaryota</taxon>
        <taxon>Discoba</taxon>
        <taxon>Heterolobosea</taxon>
        <taxon>Tetramitia</taxon>
        <taxon>Eutetramitia</taxon>
        <taxon>Vahlkampfiidae</taxon>
        <taxon>Naegleria</taxon>
    </lineage>
</organism>
<feature type="compositionally biased region" description="Polar residues" evidence="5">
    <location>
        <begin position="208"/>
        <end position="245"/>
    </location>
</feature>
<feature type="region of interest" description="Disordered" evidence="5">
    <location>
        <begin position="1"/>
        <end position="34"/>
    </location>
</feature>
<evidence type="ECO:0000259" key="6">
    <source>
        <dbReference type="PROSITE" id="PS50090"/>
    </source>
</evidence>